<feature type="region of interest" description="Disordered" evidence="1">
    <location>
        <begin position="102"/>
        <end position="147"/>
    </location>
</feature>
<accession>A0AAD6J7J6</accession>
<name>A0AAD6J7J6_DREDA</name>
<evidence type="ECO:0000313" key="3">
    <source>
        <dbReference type="Proteomes" id="UP001221413"/>
    </source>
</evidence>
<sequence>MGNPFDKMGTETEAQDKPPVYQEFTPAVNPPTAASTSAPAQQPTTIEGMIESTGFGDTARRIEGASDYFRHSLLGFVDRVTGFGDAANEKDRLAAVAYDQMSTGKRAEPVTASQPLPPAEHIPAPSQAATTTDVPGPEAPLYPGDKK</sequence>
<proteinExistence type="predicted"/>
<gene>
    <name evidence="2" type="ORF">Dda_0063</name>
</gene>
<feature type="compositionally biased region" description="Low complexity" evidence="1">
    <location>
        <begin position="25"/>
        <end position="45"/>
    </location>
</feature>
<comment type="caution">
    <text evidence="2">The sequence shown here is derived from an EMBL/GenBank/DDBJ whole genome shotgun (WGS) entry which is preliminary data.</text>
</comment>
<dbReference type="EMBL" id="JAQGDS010000001">
    <property type="protein sequence ID" value="KAJ6263926.1"/>
    <property type="molecule type" value="Genomic_DNA"/>
</dbReference>
<evidence type="ECO:0000313" key="2">
    <source>
        <dbReference type="EMBL" id="KAJ6263926.1"/>
    </source>
</evidence>
<dbReference type="Proteomes" id="UP001221413">
    <property type="component" value="Unassembled WGS sequence"/>
</dbReference>
<dbReference type="AlphaFoldDB" id="A0AAD6J7J6"/>
<organism evidence="2 3">
    <name type="scientific">Drechslerella dactyloides</name>
    <name type="common">Nematode-trapping fungus</name>
    <name type="synonym">Arthrobotrys dactyloides</name>
    <dbReference type="NCBI Taxonomy" id="74499"/>
    <lineage>
        <taxon>Eukaryota</taxon>
        <taxon>Fungi</taxon>
        <taxon>Dikarya</taxon>
        <taxon>Ascomycota</taxon>
        <taxon>Pezizomycotina</taxon>
        <taxon>Orbiliomycetes</taxon>
        <taxon>Orbiliales</taxon>
        <taxon>Orbiliaceae</taxon>
        <taxon>Drechslerella</taxon>
    </lineage>
</organism>
<protein>
    <submittedName>
        <fullName evidence="2">Uncharacterized protein</fullName>
    </submittedName>
</protein>
<reference evidence="2" key="1">
    <citation type="submission" date="2023-01" db="EMBL/GenBank/DDBJ databases">
        <title>The chitinases involved in constricting ring structure development in the nematode-trapping fungus Drechslerella dactyloides.</title>
        <authorList>
            <person name="Wang R."/>
            <person name="Zhang L."/>
            <person name="Tang P."/>
            <person name="Li S."/>
            <person name="Liang L."/>
        </authorList>
    </citation>
    <scope>NUCLEOTIDE SEQUENCE</scope>
    <source>
        <strain evidence="2">YMF1.00031</strain>
    </source>
</reference>
<evidence type="ECO:0000256" key="1">
    <source>
        <dbReference type="SAM" id="MobiDB-lite"/>
    </source>
</evidence>
<feature type="region of interest" description="Disordered" evidence="1">
    <location>
        <begin position="1"/>
        <end position="47"/>
    </location>
</feature>
<keyword evidence="3" id="KW-1185">Reference proteome</keyword>